<evidence type="ECO:0000256" key="1">
    <source>
        <dbReference type="ARBA" id="ARBA00001966"/>
    </source>
</evidence>
<keyword evidence="6" id="KW-0411">Iron-sulfur</keyword>
<evidence type="ECO:0000256" key="2">
    <source>
        <dbReference type="ARBA" id="ARBA00022485"/>
    </source>
</evidence>
<proteinExistence type="predicted"/>
<dbReference type="CDD" id="cd01335">
    <property type="entry name" value="Radical_SAM"/>
    <property type="match status" value="1"/>
</dbReference>
<name>A0A1Q6DVT4_METT1</name>
<dbReference type="InParanoid" id="A0A1Q6DVT4"/>
<comment type="cofactor">
    <cofactor evidence="1">
        <name>[4Fe-4S] cluster</name>
        <dbReference type="ChEBI" id="CHEBI:49883"/>
    </cofactor>
</comment>
<dbReference type="SFLD" id="SFLDG01067">
    <property type="entry name" value="SPASM/twitch_domain_containing"/>
    <property type="match status" value="1"/>
</dbReference>
<dbReference type="InterPro" id="IPR013785">
    <property type="entry name" value="Aldolase_TIM"/>
</dbReference>
<sequence length="254" mass="28900">MDTVYGPVASWRLGRSIGVDPICRDKKICSFDCVYCQLGSSKTVYERSTFVSLDEIKKDLSEIDDVEADVITFSGTGEPTIAKNIGEIIDFVNVNSDLPTAILTNSSYLSNEEVIDSLLKVDNVVAKLDAPNKEIFQKVNRPHDKIDFEDYLRGIKDFSRIYNGKFSLQIMFVEANKFSAQRLVEIAKEIDPDEIQLNTPLRPKKANPIGEKEFQEIKDHFKELKNVRNVYDSKKPEVKPIDAKEVNKRKRSDT</sequence>
<evidence type="ECO:0000256" key="4">
    <source>
        <dbReference type="ARBA" id="ARBA00022723"/>
    </source>
</evidence>
<dbReference type="Pfam" id="PF04055">
    <property type="entry name" value="Radical_SAM"/>
    <property type="match status" value="1"/>
</dbReference>
<accession>A0A1Q6DVT4</accession>
<keyword evidence="4" id="KW-0479">Metal-binding</keyword>
<keyword evidence="2" id="KW-0004">4Fe-4S</keyword>
<keyword evidence="3" id="KW-0949">S-adenosyl-L-methionine</keyword>
<evidence type="ECO:0000313" key="9">
    <source>
        <dbReference type="Proteomes" id="UP000185744"/>
    </source>
</evidence>
<dbReference type="PANTHER" id="PTHR43787">
    <property type="entry name" value="FEMO COFACTOR BIOSYNTHESIS PROTEIN NIFB-RELATED"/>
    <property type="match status" value="1"/>
</dbReference>
<dbReference type="GO" id="GO:0003824">
    <property type="term" value="F:catalytic activity"/>
    <property type="evidence" value="ECO:0007669"/>
    <property type="project" value="InterPro"/>
</dbReference>
<organism evidence="8 9">
    <name type="scientific">Methanohalarchaeum thermophilum</name>
    <dbReference type="NCBI Taxonomy" id="1903181"/>
    <lineage>
        <taxon>Archaea</taxon>
        <taxon>Methanobacteriati</taxon>
        <taxon>Methanobacteriota</taxon>
        <taxon>Methanonatronarchaeia</taxon>
        <taxon>Methanonatronarchaeales</taxon>
        <taxon>Methanonatronarchaeaceae</taxon>
        <taxon>Candidatus Methanohalarchaeum</taxon>
    </lineage>
</organism>
<evidence type="ECO:0000256" key="6">
    <source>
        <dbReference type="ARBA" id="ARBA00023014"/>
    </source>
</evidence>
<dbReference type="SUPFAM" id="SSF102114">
    <property type="entry name" value="Radical SAM enzymes"/>
    <property type="match status" value="1"/>
</dbReference>
<evidence type="ECO:0000313" key="8">
    <source>
        <dbReference type="EMBL" id="OKY78490.1"/>
    </source>
</evidence>
<dbReference type="STRING" id="1903181.BTN85_0981"/>
<dbReference type="SFLD" id="SFLDS00029">
    <property type="entry name" value="Radical_SAM"/>
    <property type="match status" value="1"/>
</dbReference>
<dbReference type="PANTHER" id="PTHR43787:SF11">
    <property type="entry name" value="UPF0026 PROTEIN SLR1464"/>
    <property type="match status" value="1"/>
</dbReference>
<reference evidence="8" key="1">
    <citation type="submission" date="2016-12" db="EMBL/GenBank/DDBJ databases">
        <title>Discovery of methanogenic haloarchaea.</title>
        <authorList>
            <person name="Sorokin D.Y."/>
            <person name="Makarova K.S."/>
            <person name="Abbas B."/>
            <person name="Ferrer M."/>
            <person name="Golyshin P.N."/>
        </authorList>
    </citation>
    <scope>NUCLEOTIDE SEQUENCE [LARGE SCALE GENOMIC DNA]</scope>
    <source>
        <strain evidence="8">HMET1</strain>
    </source>
</reference>
<dbReference type="PROSITE" id="PS51918">
    <property type="entry name" value="RADICAL_SAM"/>
    <property type="match status" value="1"/>
</dbReference>
<dbReference type="InterPro" id="IPR007197">
    <property type="entry name" value="rSAM"/>
</dbReference>
<feature type="domain" description="Radical SAM core" evidence="7">
    <location>
        <begin position="12"/>
        <end position="235"/>
    </location>
</feature>
<protein>
    <submittedName>
        <fullName evidence="8">Wybutosine (YW) biosynthesis enzyme, Fe-S oxidoreductase family</fullName>
    </submittedName>
</protein>
<keyword evidence="9" id="KW-1185">Reference proteome</keyword>
<dbReference type="EMBL" id="MSDW01000001">
    <property type="protein sequence ID" value="OKY78490.1"/>
    <property type="molecule type" value="Genomic_DNA"/>
</dbReference>
<evidence type="ECO:0000256" key="5">
    <source>
        <dbReference type="ARBA" id="ARBA00023004"/>
    </source>
</evidence>
<dbReference type="InterPro" id="IPR040084">
    <property type="entry name" value="GTPase_Obg"/>
</dbReference>
<gene>
    <name evidence="8" type="ORF">BTN85_0981</name>
</gene>
<dbReference type="AlphaFoldDB" id="A0A1Q6DVT4"/>
<dbReference type="Proteomes" id="UP000185744">
    <property type="component" value="Unassembled WGS sequence"/>
</dbReference>
<dbReference type="Gene3D" id="3.20.20.70">
    <property type="entry name" value="Aldolase class I"/>
    <property type="match status" value="1"/>
</dbReference>
<dbReference type="GO" id="GO:0046872">
    <property type="term" value="F:metal ion binding"/>
    <property type="evidence" value="ECO:0007669"/>
    <property type="project" value="UniProtKB-KW"/>
</dbReference>
<dbReference type="SFLD" id="SFLDG01083">
    <property type="entry name" value="Uncharacterised_Radical_SAM_Su"/>
    <property type="match status" value="1"/>
</dbReference>
<dbReference type="InterPro" id="IPR058240">
    <property type="entry name" value="rSAM_sf"/>
</dbReference>
<dbReference type="GO" id="GO:0051539">
    <property type="term" value="F:4 iron, 4 sulfur cluster binding"/>
    <property type="evidence" value="ECO:0007669"/>
    <property type="project" value="UniProtKB-KW"/>
</dbReference>
<keyword evidence="5" id="KW-0408">Iron</keyword>
<evidence type="ECO:0000259" key="7">
    <source>
        <dbReference type="PROSITE" id="PS51918"/>
    </source>
</evidence>
<evidence type="ECO:0000256" key="3">
    <source>
        <dbReference type="ARBA" id="ARBA00022691"/>
    </source>
</evidence>
<comment type="caution">
    <text evidence="8">The sequence shown here is derived from an EMBL/GenBank/DDBJ whole genome shotgun (WGS) entry which is preliminary data.</text>
</comment>